<dbReference type="Proteomes" id="UP001212821">
    <property type="component" value="Chromosome"/>
</dbReference>
<keyword evidence="3" id="KW-1185">Reference proteome</keyword>
<proteinExistence type="predicted"/>
<keyword evidence="1" id="KW-0812">Transmembrane</keyword>
<feature type="transmembrane region" description="Helical" evidence="1">
    <location>
        <begin position="99"/>
        <end position="118"/>
    </location>
</feature>
<gene>
    <name evidence="2" type="ORF">O1G21_31800</name>
</gene>
<dbReference type="EMBL" id="CP115450">
    <property type="protein sequence ID" value="WBP89979.1"/>
    <property type="molecule type" value="Genomic_DNA"/>
</dbReference>
<evidence type="ECO:0000256" key="1">
    <source>
        <dbReference type="SAM" id="Phobius"/>
    </source>
</evidence>
<keyword evidence="1" id="KW-1133">Transmembrane helix</keyword>
<dbReference type="Pfam" id="PF14248">
    <property type="entry name" value="DUF4345"/>
    <property type="match status" value="1"/>
</dbReference>
<name>A0ABY7QCN5_9ACTN</name>
<feature type="transmembrane region" description="Helical" evidence="1">
    <location>
        <begin position="75"/>
        <end position="93"/>
    </location>
</feature>
<evidence type="ECO:0000313" key="2">
    <source>
        <dbReference type="EMBL" id="WBP89979.1"/>
    </source>
</evidence>
<organism evidence="2 3">
    <name type="scientific">Kitasatospora cathayae</name>
    <dbReference type="NCBI Taxonomy" id="3004092"/>
    <lineage>
        <taxon>Bacteria</taxon>
        <taxon>Bacillati</taxon>
        <taxon>Actinomycetota</taxon>
        <taxon>Actinomycetes</taxon>
        <taxon>Kitasatosporales</taxon>
        <taxon>Streptomycetaceae</taxon>
        <taxon>Kitasatospora</taxon>
    </lineage>
</organism>
<reference evidence="3" key="1">
    <citation type="submission" date="2022-12" db="EMBL/GenBank/DDBJ databases">
        <authorList>
            <person name="Mo P."/>
        </authorList>
    </citation>
    <scope>NUCLEOTIDE SEQUENCE [LARGE SCALE GENOMIC DNA]</scope>
    <source>
        <strain evidence="3">HUAS 3-15</strain>
    </source>
</reference>
<protein>
    <submittedName>
        <fullName evidence="2">DUF4345 domain-containing protein</fullName>
    </submittedName>
</protein>
<accession>A0ABY7QCN5</accession>
<evidence type="ECO:0000313" key="3">
    <source>
        <dbReference type="Proteomes" id="UP001212821"/>
    </source>
</evidence>
<feature type="transmembrane region" description="Helical" evidence="1">
    <location>
        <begin position="43"/>
        <end position="63"/>
    </location>
</feature>
<dbReference type="InterPro" id="IPR025597">
    <property type="entry name" value="DUF4345"/>
</dbReference>
<keyword evidence="1" id="KW-0472">Membrane</keyword>
<dbReference type="RefSeq" id="WP_270148501.1">
    <property type="nucleotide sequence ID" value="NZ_CP115450.1"/>
</dbReference>
<sequence>MAKALRVLAWTMGVACVAIGFLHLLGGSAAFPGIADPGPTVDSFGRFMGAIFAGYGAAWIWAARQAPVPARAVRWLTAVFLLGGLGRVLGIAVDGRPHWFQLVLMGIELGLPPVYFWLADADERAVARTSERTDERAARA</sequence>
<feature type="transmembrane region" description="Helical" evidence="1">
    <location>
        <begin position="7"/>
        <end position="31"/>
    </location>
</feature>